<dbReference type="PANTHER" id="PTHR30524:SF0">
    <property type="entry name" value="ALTRONATE OXIDOREDUCTASE-RELATED"/>
    <property type="match status" value="1"/>
</dbReference>
<dbReference type="PROSITE" id="PS00974">
    <property type="entry name" value="MANNITOL_DHGENASE"/>
    <property type="match status" value="1"/>
</dbReference>
<dbReference type="GO" id="GO:0008926">
    <property type="term" value="F:mannitol-1-phosphate 5-dehydrogenase activity"/>
    <property type="evidence" value="ECO:0007669"/>
    <property type="project" value="UniProtKB-EC"/>
</dbReference>
<keyword evidence="5 6" id="KW-0520">NAD</keyword>
<keyword evidence="4 6" id="KW-0560">Oxidoreductase</keyword>
<dbReference type="Gene3D" id="1.10.1040.10">
    <property type="entry name" value="N-(1-d-carboxylethyl)-l-norvaline Dehydrogenase, domain 2"/>
    <property type="match status" value="1"/>
</dbReference>
<evidence type="ECO:0000256" key="4">
    <source>
        <dbReference type="ARBA" id="ARBA00023002"/>
    </source>
</evidence>
<dbReference type="InterPro" id="IPR023027">
    <property type="entry name" value="Mannitol_DH_CS"/>
</dbReference>
<evidence type="ECO:0000256" key="1">
    <source>
        <dbReference type="ARBA" id="ARBA00006541"/>
    </source>
</evidence>
<evidence type="ECO:0000313" key="9">
    <source>
        <dbReference type="EMBL" id="WGK68169.1"/>
    </source>
</evidence>
<accession>A0ABY8MH39</accession>
<dbReference type="InterPro" id="IPR013328">
    <property type="entry name" value="6PGD_dom2"/>
</dbReference>
<dbReference type="SUPFAM" id="SSF48179">
    <property type="entry name" value="6-phosphogluconate dehydrogenase C-terminal domain-like"/>
    <property type="match status" value="1"/>
</dbReference>
<evidence type="ECO:0000259" key="8">
    <source>
        <dbReference type="Pfam" id="PF08125"/>
    </source>
</evidence>
<dbReference type="InterPro" id="IPR008927">
    <property type="entry name" value="6-PGluconate_DH-like_C_sf"/>
</dbReference>
<evidence type="ECO:0000256" key="3">
    <source>
        <dbReference type="ARBA" id="ARBA00016219"/>
    </source>
</evidence>
<feature type="domain" description="Mannitol dehydrogenase N-terminal" evidence="7">
    <location>
        <begin position="5"/>
        <end position="193"/>
    </location>
</feature>
<evidence type="ECO:0000256" key="5">
    <source>
        <dbReference type="ARBA" id="ARBA00023027"/>
    </source>
</evidence>
<dbReference type="InterPro" id="IPR000669">
    <property type="entry name" value="Mannitol_DH"/>
</dbReference>
<sequence>MERVAVHFGAGNIGRGFIGMLLAQAGYRVVFVDVAENLVTEIQKRGSYTVEVAGETLASVRVDGVEACFSSDKGLPEILAAASLITTAVGANVLIHVAKSIVAGFAHRKAGNPNQYIIACENMMRGSSCLKRAVEAELCGQGLSMAANVYFPDAAVDRVVPALSRDEARGETFRDPLIVRVEQYHEWLVEGTAGQYPELAGIEGLHLVEDLTPFLKRKIYTVNTGHACAAWHGFRLGYKSVNDALTDHRVREMVAGVLAESSKGLCAEYGLDPVEQKAYCEKVLKRFQNPFIIDDVLRVGREPLRKLSAEERIDGPLQLAGKHGGSVVFLLRSAAAALLFRNREDSEACELESQLENQGLTGFLSEKLTHLGCENLEKVQQYYLEYQVPE</sequence>
<dbReference type="Proteomes" id="UP001228690">
    <property type="component" value="Chromosome"/>
</dbReference>
<dbReference type="PANTHER" id="PTHR30524">
    <property type="entry name" value="MANNITOL-1-PHOSPHATE 5-DEHYDROGENASE"/>
    <property type="match status" value="1"/>
</dbReference>
<reference evidence="9 10" key="1">
    <citation type="submission" date="2023-04" db="EMBL/GenBank/DDBJ databases">
        <title>Spirochaete genome identified in red abalone sample constitutes a novel genus.</title>
        <authorList>
            <person name="Sharma S.P."/>
            <person name="Purcell C.M."/>
            <person name="Hyde J.R."/>
            <person name="Severin A.J."/>
        </authorList>
    </citation>
    <scope>NUCLEOTIDE SEQUENCE [LARGE SCALE GENOMIC DNA]</scope>
    <source>
        <strain evidence="9 10">SP-2023</strain>
    </source>
</reference>
<comment type="similarity">
    <text evidence="1 6">Belongs to the mannitol dehydrogenase family.</text>
</comment>
<dbReference type="RefSeq" id="WP_326926339.1">
    <property type="nucleotide sequence ID" value="NZ_CP123443.1"/>
</dbReference>
<evidence type="ECO:0000313" key="10">
    <source>
        <dbReference type="Proteomes" id="UP001228690"/>
    </source>
</evidence>
<dbReference type="PRINTS" id="PR00084">
    <property type="entry name" value="MTLDHDRGNASE"/>
</dbReference>
<gene>
    <name evidence="6" type="primary">mtlD</name>
    <name evidence="9" type="ORF">P0082_06700</name>
</gene>
<dbReference type="InterPro" id="IPR036291">
    <property type="entry name" value="NAD(P)-bd_dom_sf"/>
</dbReference>
<dbReference type="EMBL" id="CP123443">
    <property type="protein sequence ID" value="WGK68169.1"/>
    <property type="molecule type" value="Genomic_DNA"/>
</dbReference>
<evidence type="ECO:0000256" key="6">
    <source>
        <dbReference type="HAMAP-Rule" id="MF_00196"/>
    </source>
</evidence>
<feature type="domain" description="Mannitol dehydrogenase C-terminal" evidence="8">
    <location>
        <begin position="210"/>
        <end position="353"/>
    </location>
</feature>
<dbReference type="InterPro" id="IPR013118">
    <property type="entry name" value="Mannitol_DH_C"/>
</dbReference>
<dbReference type="InterPro" id="IPR013131">
    <property type="entry name" value="Mannitol_DH_N"/>
</dbReference>
<proteinExistence type="inferred from homology"/>
<organism evidence="9 10">
    <name type="scientific">Candidatus Haliotispira prima</name>
    <dbReference type="NCBI Taxonomy" id="3034016"/>
    <lineage>
        <taxon>Bacteria</taxon>
        <taxon>Pseudomonadati</taxon>
        <taxon>Spirochaetota</taxon>
        <taxon>Spirochaetia</taxon>
        <taxon>Spirochaetales</taxon>
        <taxon>Spirochaetaceae</taxon>
        <taxon>Candidatus Haliotispira</taxon>
    </lineage>
</organism>
<evidence type="ECO:0000259" key="7">
    <source>
        <dbReference type="Pfam" id="PF01232"/>
    </source>
</evidence>
<keyword evidence="10" id="KW-1185">Reference proteome</keyword>
<dbReference type="Pfam" id="PF08125">
    <property type="entry name" value="Mannitol_dh_C"/>
    <property type="match status" value="1"/>
</dbReference>
<protein>
    <recommendedName>
        <fullName evidence="3 6">Mannitol-1-phosphate 5-dehydrogenase</fullName>
        <ecNumber evidence="2 6">1.1.1.17</ecNumber>
    </recommendedName>
</protein>
<feature type="binding site" evidence="6">
    <location>
        <begin position="5"/>
        <end position="16"/>
    </location>
    <ligand>
        <name>NAD(+)</name>
        <dbReference type="ChEBI" id="CHEBI:57540"/>
    </ligand>
</feature>
<name>A0ABY8MH39_9SPIO</name>
<dbReference type="Pfam" id="PF01232">
    <property type="entry name" value="Mannitol_dh"/>
    <property type="match status" value="1"/>
</dbReference>
<evidence type="ECO:0000256" key="2">
    <source>
        <dbReference type="ARBA" id="ARBA00012939"/>
    </source>
</evidence>
<comment type="catalytic activity">
    <reaction evidence="6">
        <text>D-mannitol 1-phosphate + NAD(+) = beta-D-fructose 6-phosphate + NADH + H(+)</text>
        <dbReference type="Rhea" id="RHEA:19661"/>
        <dbReference type="ChEBI" id="CHEBI:15378"/>
        <dbReference type="ChEBI" id="CHEBI:57540"/>
        <dbReference type="ChEBI" id="CHEBI:57634"/>
        <dbReference type="ChEBI" id="CHEBI:57945"/>
        <dbReference type="ChEBI" id="CHEBI:61381"/>
        <dbReference type="EC" id="1.1.1.17"/>
    </reaction>
</comment>
<dbReference type="HAMAP" id="MF_00196">
    <property type="entry name" value="Mannitol_dehydrog"/>
    <property type="match status" value="1"/>
</dbReference>
<dbReference type="Gene3D" id="3.40.50.720">
    <property type="entry name" value="NAD(P)-binding Rossmann-like Domain"/>
    <property type="match status" value="1"/>
</dbReference>
<dbReference type="SUPFAM" id="SSF51735">
    <property type="entry name" value="NAD(P)-binding Rossmann-fold domains"/>
    <property type="match status" value="1"/>
</dbReference>
<dbReference type="EC" id="1.1.1.17" evidence="2 6"/>
<dbReference type="InterPro" id="IPR023028">
    <property type="entry name" value="Mannitol_1_phos_5_DH"/>
</dbReference>